<dbReference type="InterPro" id="IPR000551">
    <property type="entry name" value="MerR-type_HTH_dom"/>
</dbReference>
<dbReference type="PROSITE" id="PS50937">
    <property type="entry name" value="HTH_MERR_2"/>
    <property type="match status" value="1"/>
</dbReference>
<keyword evidence="3" id="KW-0804">Transcription</keyword>
<dbReference type="RefSeq" id="WP_200266754.1">
    <property type="nucleotide sequence ID" value="NZ_JAENHN010000010.1"/>
</dbReference>
<dbReference type="PANTHER" id="PTHR30204">
    <property type="entry name" value="REDOX-CYCLING DRUG-SENSING TRANSCRIPTIONAL ACTIVATOR SOXR"/>
    <property type="match status" value="1"/>
</dbReference>
<dbReference type="Proteomes" id="UP000596739">
    <property type="component" value="Unassembled WGS sequence"/>
</dbReference>
<dbReference type="SUPFAM" id="SSF46955">
    <property type="entry name" value="Putative DNA-binding domain"/>
    <property type="match status" value="1"/>
</dbReference>
<proteinExistence type="predicted"/>
<dbReference type="SMART" id="SM00871">
    <property type="entry name" value="AraC_E_bind"/>
    <property type="match status" value="1"/>
</dbReference>
<organism evidence="5 6">
    <name type="scientific">Clostridium yunnanense</name>
    <dbReference type="NCBI Taxonomy" id="2800325"/>
    <lineage>
        <taxon>Bacteria</taxon>
        <taxon>Bacillati</taxon>
        <taxon>Bacillota</taxon>
        <taxon>Clostridia</taxon>
        <taxon>Eubacteriales</taxon>
        <taxon>Clostridiaceae</taxon>
        <taxon>Clostridium</taxon>
    </lineage>
</organism>
<dbReference type="InterPro" id="IPR010499">
    <property type="entry name" value="AraC_E-bd"/>
</dbReference>
<dbReference type="CDD" id="cd00592">
    <property type="entry name" value="HTH_MerR-like"/>
    <property type="match status" value="1"/>
</dbReference>
<dbReference type="Pfam" id="PF13411">
    <property type="entry name" value="MerR_1"/>
    <property type="match status" value="1"/>
</dbReference>
<feature type="domain" description="HTH merR-type" evidence="4">
    <location>
        <begin position="3"/>
        <end position="72"/>
    </location>
</feature>
<keyword evidence="2" id="KW-0238">DNA-binding</keyword>
<dbReference type="PANTHER" id="PTHR30204:SF94">
    <property type="entry name" value="HEAVY METAL-DEPENDENT TRANSCRIPTIONAL REGULATOR HI_0293-RELATED"/>
    <property type="match status" value="1"/>
</dbReference>
<name>A0ABS1EKX8_9CLOT</name>
<evidence type="ECO:0000259" key="4">
    <source>
        <dbReference type="PROSITE" id="PS50937"/>
    </source>
</evidence>
<accession>A0ABS1EKX8</accession>
<dbReference type="Gene3D" id="3.20.80.10">
    <property type="entry name" value="Regulatory factor, effector binding domain"/>
    <property type="match status" value="1"/>
</dbReference>
<dbReference type="InterPro" id="IPR029441">
    <property type="entry name" value="Cass2"/>
</dbReference>
<dbReference type="SUPFAM" id="SSF55136">
    <property type="entry name" value="Probable bacterial effector-binding domain"/>
    <property type="match status" value="1"/>
</dbReference>
<evidence type="ECO:0000256" key="3">
    <source>
        <dbReference type="ARBA" id="ARBA00023163"/>
    </source>
</evidence>
<comment type="caution">
    <text evidence="5">The sequence shown here is derived from an EMBL/GenBank/DDBJ whole genome shotgun (WGS) entry which is preliminary data.</text>
</comment>
<keyword evidence="1" id="KW-0805">Transcription regulation</keyword>
<dbReference type="InterPro" id="IPR009061">
    <property type="entry name" value="DNA-bd_dom_put_sf"/>
</dbReference>
<dbReference type="Pfam" id="PF14526">
    <property type="entry name" value="Cass2"/>
    <property type="match status" value="1"/>
</dbReference>
<reference evidence="6" key="1">
    <citation type="submission" date="2021-01" db="EMBL/GenBank/DDBJ databases">
        <title>Genome public.</title>
        <authorList>
            <person name="Liu C."/>
            <person name="Sun Q."/>
        </authorList>
    </citation>
    <scope>NUCLEOTIDE SEQUENCE [LARGE SCALE GENOMIC DNA]</scope>
    <source>
        <strain evidence="6">YIM B02505</strain>
    </source>
</reference>
<evidence type="ECO:0000256" key="2">
    <source>
        <dbReference type="ARBA" id="ARBA00023125"/>
    </source>
</evidence>
<dbReference type="InterPro" id="IPR047057">
    <property type="entry name" value="MerR_fam"/>
</dbReference>
<evidence type="ECO:0000256" key="1">
    <source>
        <dbReference type="ARBA" id="ARBA00023015"/>
    </source>
</evidence>
<evidence type="ECO:0000313" key="6">
    <source>
        <dbReference type="Proteomes" id="UP000596739"/>
    </source>
</evidence>
<dbReference type="InterPro" id="IPR011256">
    <property type="entry name" value="Reg_factor_effector_dom_sf"/>
</dbReference>
<dbReference type="Gene3D" id="1.10.1660.10">
    <property type="match status" value="1"/>
</dbReference>
<evidence type="ECO:0000313" key="5">
    <source>
        <dbReference type="EMBL" id="MBK1810009.1"/>
    </source>
</evidence>
<gene>
    <name evidence="5" type="ORF">JHL18_05045</name>
</gene>
<protein>
    <submittedName>
        <fullName evidence="5">Effector binding domain-containing protein</fullName>
    </submittedName>
</protein>
<sequence>MSLLTISEVSKSFNISTRTLRYYEQIGILQSKKKEDYAYRTYDQSDIRRLQQIIVLRKLRISLKQIKSIFQNTEQTHIVEIFLENISDIDNEIESLATIKNILNNLIERFTVSTKIGFNFDLLQDQDILKIVEPLNLSKINIKGEKSMEELNKANENLNRLQDKDVRIIYLPPATVASVHCVGGSPEIETGNILNQFIRESKLYDVKPDFRHYGFNNPNGNIPDGSDHGYERWVTIPEEFEVKPPFTKKYFQGGLYCSYMIPMGAFDEWFRLYNWAQNNDKYELKYKEELVERECMEEHLNYVNKYMLSPEDSTIQIDLLLPVKEKQTNV</sequence>
<dbReference type="PRINTS" id="PR00040">
    <property type="entry name" value="HTHMERR"/>
</dbReference>
<keyword evidence="6" id="KW-1185">Reference proteome</keyword>
<dbReference type="EMBL" id="JAENHN010000010">
    <property type="protein sequence ID" value="MBK1810009.1"/>
    <property type="molecule type" value="Genomic_DNA"/>
</dbReference>
<dbReference type="SMART" id="SM00422">
    <property type="entry name" value="HTH_MERR"/>
    <property type="match status" value="1"/>
</dbReference>